<evidence type="ECO:0000259" key="2">
    <source>
        <dbReference type="PROSITE" id="PS50219"/>
    </source>
</evidence>
<organism evidence="3 4">
    <name type="scientific">Cichlidogyrus casuarinus</name>
    <dbReference type="NCBI Taxonomy" id="1844966"/>
    <lineage>
        <taxon>Eukaryota</taxon>
        <taxon>Metazoa</taxon>
        <taxon>Spiralia</taxon>
        <taxon>Lophotrochozoa</taxon>
        <taxon>Platyhelminthes</taxon>
        <taxon>Monogenea</taxon>
        <taxon>Monopisthocotylea</taxon>
        <taxon>Dactylogyridea</taxon>
        <taxon>Ancyrocephalidae</taxon>
        <taxon>Cichlidogyrus</taxon>
    </lineage>
</organism>
<dbReference type="Proteomes" id="UP001626550">
    <property type="component" value="Unassembled WGS sequence"/>
</dbReference>
<dbReference type="EMBL" id="JBJKFK010001547">
    <property type="protein sequence ID" value="KAL3312792.1"/>
    <property type="molecule type" value="Genomic_DNA"/>
</dbReference>
<reference evidence="3 4" key="1">
    <citation type="submission" date="2024-11" db="EMBL/GenBank/DDBJ databases">
        <title>Adaptive evolution of stress response genes in parasites aligns with host niche diversity.</title>
        <authorList>
            <person name="Hahn C."/>
            <person name="Resl P."/>
        </authorList>
    </citation>
    <scope>NUCLEOTIDE SEQUENCE [LARGE SCALE GENOMIC DNA]</scope>
    <source>
        <strain evidence="3">EGGRZ-B1_66</strain>
        <tissue evidence="3">Body</tissue>
    </source>
</reference>
<dbReference type="SMART" id="SM00036">
    <property type="entry name" value="CNH"/>
    <property type="match status" value="1"/>
</dbReference>
<evidence type="ECO:0000313" key="4">
    <source>
        <dbReference type="Proteomes" id="UP001626550"/>
    </source>
</evidence>
<accession>A0ABD2Q107</accession>
<feature type="domain" description="CNH" evidence="2">
    <location>
        <begin position="125"/>
        <end position="509"/>
    </location>
</feature>
<proteinExistence type="predicted"/>
<dbReference type="AlphaFoldDB" id="A0ABD2Q107"/>
<gene>
    <name evidence="3" type="ORF">Ciccas_008611</name>
</gene>
<protein>
    <recommendedName>
        <fullName evidence="2">CNH domain-containing protein</fullName>
    </recommendedName>
</protein>
<sequence>DGSKRLVDPNELAENLHPSRNSSKSVEILRRLRPNSSSNANLSSLTTKPCAGNMRQSLNLLNRLSLREPFSGPVHQSSSALLAEDHKLEQVIRPQAQERAAIPAIPSTQRSNIGATFSLIFEGCPVKINATASWTNPLTNTQVIILGTNDGIYFLQLKSPGQPASDCAMQLLFPRRCLYLAVVHDTMVSLSGQYPQLYTHNLITLMKMSVSSQCGTQVSPSNPLSTRKKLARKLSKLLPKRFMPSTKIAMTKYCRRVAMARNPFNGAKYLCAAMENEILVMEWFNPVGNFIEIKRVHVSEMPKPLLVFNLIIQREQALPLACLGVYKHHSSRGRDGKRYRMFLVDLNKSKHLPSQVAVVSSSVSATLMHEPTAFSISAEQALHFDANSNVEYRNSAQVEESTDETKNTVFLPDDSLPVVDVVQLEHNAILVCFQDCAKVLNLTGQLKTNKHRASNLDFNSLTIESIVCLRDSVLAFHIHGLLGKSYLNELTQEIQDEQHIYRLLGHDRSIIVEHRRTDDPMSNSNIYLLSGGHHLAAETNGQSNAALSPTLEEEDQS</sequence>
<evidence type="ECO:0000256" key="1">
    <source>
        <dbReference type="SAM" id="MobiDB-lite"/>
    </source>
</evidence>
<comment type="caution">
    <text evidence="3">The sequence shown here is derived from an EMBL/GenBank/DDBJ whole genome shotgun (WGS) entry which is preliminary data.</text>
</comment>
<evidence type="ECO:0000313" key="3">
    <source>
        <dbReference type="EMBL" id="KAL3312792.1"/>
    </source>
</evidence>
<dbReference type="PROSITE" id="PS50219">
    <property type="entry name" value="CNH"/>
    <property type="match status" value="1"/>
</dbReference>
<dbReference type="InterPro" id="IPR001180">
    <property type="entry name" value="CNH_dom"/>
</dbReference>
<feature type="non-terminal residue" evidence="3">
    <location>
        <position position="557"/>
    </location>
</feature>
<name>A0ABD2Q107_9PLAT</name>
<dbReference type="Pfam" id="PF00780">
    <property type="entry name" value="CNH"/>
    <property type="match status" value="1"/>
</dbReference>
<keyword evidence="4" id="KW-1185">Reference proteome</keyword>
<feature type="non-terminal residue" evidence="3">
    <location>
        <position position="1"/>
    </location>
</feature>
<feature type="region of interest" description="Disordered" evidence="1">
    <location>
        <begin position="1"/>
        <end position="25"/>
    </location>
</feature>